<keyword evidence="2" id="KW-1185">Reference proteome</keyword>
<dbReference type="AlphaFoldDB" id="A0AAD9B1U9"/>
<keyword evidence="1" id="KW-0689">Ribosomal protein</keyword>
<accession>A0AAD9B1U9</accession>
<dbReference type="InterPro" id="IPR019375">
    <property type="entry name" value="Ribosomal_bS1m"/>
</dbReference>
<comment type="caution">
    <text evidence="1">The sequence shown here is derived from an EMBL/GenBank/DDBJ whole genome shotgun (WGS) entry which is preliminary data.</text>
</comment>
<dbReference type="Proteomes" id="UP001228049">
    <property type="component" value="Unassembled WGS sequence"/>
</dbReference>
<keyword evidence="1" id="KW-0687">Ribonucleoprotein</keyword>
<dbReference type="PANTHER" id="PTHR13447">
    <property type="entry name" value="MITOCHONDRIAL 28S RIBOSOMAL PROTEIN S28"/>
    <property type="match status" value="1"/>
</dbReference>
<dbReference type="EMBL" id="JASDAP010000058">
    <property type="protein sequence ID" value="KAK1875892.1"/>
    <property type="molecule type" value="Genomic_DNA"/>
</dbReference>
<evidence type="ECO:0000313" key="1">
    <source>
        <dbReference type="EMBL" id="KAK1875892.1"/>
    </source>
</evidence>
<name>A0AAD9B1U9_DISEL</name>
<protein>
    <submittedName>
        <fullName evidence="1">28S ribosomal protein S28 mitochondrial</fullName>
    </submittedName>
</protein>
<dbReference type="PANTHER" id="PTHR13447:SF2">
    <property type="entry name" value="SMALL RIBOSOMAL SUBUNIT PROTEIN BS1M"/>
    <property type="match status" value="1"/>
</dbReference>
<evidence type="ECO:0000313" key="2">
    <source>
        <dbReference type="Proteomes" id="UP001228049"/>
    </source>
</evidence>
<dbReference type="GO" id="GO:0005763">
    <property type="term" value="C:mitochondrial small ribosomal subunit"/>
    <property type="evidence" value="ECO:0007669"/>
    <property type="project" value="TreeGrafter"/>
</dbReference>
<sequence>MAALWKVVSRSSVPSSGVLWSSLPGSRASLPGSRAYSSDRPLGFAAAFDLHSSLRRGEKSPENKTSDSSSFPQLLRRSPLVQLGPARGKVVVGRIFHVVGDDLYVDFGGKFHCVVRRPEEGDRLQRGSRVRLRLNDLELTARFLGASSDITLLEAEALLLGQLDLKGDQNQNLKEADALLLGQLDLKGDQNKDLKEADALLLGQLDLKGDQNKDLKEADALLLGQLDLKGDQNKNLKEADTLLLGQLDLKGTRTRT</sequence>
<reference evidence="1" key="1">
    <citation type="submission" date="2023-04" db="EMBL/GenBank/DDBJ databases">
        <title>Chromosome-level genome of Chaenocephalus aceratus.</title>
        <authorList>
            <person name="Park H."/>
        </authorList>
    </citation>
    <scope>NUCLEOTIDE SEQUENCE</scope>
    <source>
        <strain evidence="1">DE</strain>
        <tissue evidence="1">Muscle</tissue>
    </source>
</reference>
<organism evidence="1 2">
    <name type="scientific">Dissostichus eleginoides</name>
    <name type="common">Patagonian toothfish</name>
    <name type="synonym">Dissostichus amissus</name>
    <dbReference type="NCBI Taxonomy" id="100907"/>
    <lineage>
        <taxon>Eukaryota</taxon>
        <taxon>Metazoa</taxon>
        <taxon>Chordata</taxon>
        <taxon>Craniata</taxon>
        <taxon>Vertebrata</taxon>
        <taxon>Euteleostomi</taxon>
        <taxon>Actinopterygii</taxon>
        <taxon>Neopterygii</taxon>
        <taxon>Teleostei</taxon>
        <taxon>Neoteleostei</taxon>
        <taxon>Acanthomorphata</taxon>
        <taxon>Eupercaria</taxon>
        <taxon>Perciformes</taxon>
        <taxon>Notothenioidei</taxon>
        <taxon>Nototheniidae</taxon>
        <taxon>Dissostichus</taxon>
    </lineage>
</organism>
<gene>
    <name evidence="1" type="ORF">KUDE01_032018</name>
</gene>
<proteinExistence type="predicted"/>
<dbReference type="Pfam" id="PF10246">
    <property type="entry name" value="MRP-S35"/>
    <property type="match status" value="1"/>
</dbReference>